<keyword evidence="1" id="KW-0833">Ubl conjugation pathway</keyword>
<reference evidence="4" key="1">
    <citation type="submission" date="2022-11" db="UniProtKB">
        <authorList>
            <consortium name="WormBaseParasite"/>
        </authorList>
    </citation>
    <scope>IDENTIFICATION</scope>
</reference>
<evidence type="ECO:0000313" key="3">
    <source>
        <dbReference type="Proteomes" id="UP000887577"/>
    </source>
</evidence>
<dbReference type="WBParaSite" id="PSU_v2.g13278.t1">
    <property type="protein sequence ID" value="PSU_v2.g13278.t1"/>
    <property type="gene ID" value="PSU_v2.g13278"/>
</dbReference>
<proteinExistence type="predicted"/>
<evidence type="ECO:0000256" key="1">
    <source>
        <dbReference type="ARBA" id="ARBA00022786"/>
    </source>
</evidence>
<dbReference type="Proteomes" id="UP000887577">
    <property type="component" value="Unplaced"/>
</dbReference>
<dbReference type="PANTHER" id="PTHR15622">
    <property type="entry name" value="WD40 REPEAT PROTEIN"/>
    <property type="match status" value="1"/>
</dbReference>
<dbReference type="AlphaFoldDB" id="A0A914Y1E6"/>
<dbReference type="InterPro" id="IPR036322">
    <property type="entry name" value="WD40_repeat_dom_sf"/>
</dbReference>
<feature type="compositionally biased region" description="Acidic residues" evidence="2">
    <location>
        <begin position="377"/>
        <end position="396"/>
    </location>
</feature>
<accession>A0A914Y1E6</accession>
<dbReference type="SMART" id="SM00320">
    <property type="entry name" value="WD40"/>
    <property type="match status" value="3"/>
</dbReference>
<keyword evidence="3" id="KW-1185">Reference proteome</keyword>
<protein>
    <submittedName>
        <fullName evidence="4">Uncharacterized protein</fullName>
    </submittedName>
</protein>
<name>A0A914Y1E6_9BILA</name>
<dbReference type="PANTHER" id="PTHR15622:SF2">
    <property type="entry name" value="U4_U6 SMALL NUCLEAR RIBONUCLEOPROTEIN PRP4"/>
    <property type="match status" value="1"/>
</dbReference>
<organism evidence="3 4">
    <name type="scientific">Panagrolaimus superbus</name>
    <dbReference type="NCBI Taxonomy" id="310955"/>
    <lineage>
        <taxon>Eukaryota</taxon>
        <taxon>Metazoa</taxon>
        <taxon>Ecdysozoa</taxon>
        <taxon>Nematoda</taxon>
        <taxon>Chromadorea</taxon>
        <taxon>Rhabditida</taxon>
        <taxon>Tylenchina</taxon>
        <taxon>Panagrolaimomorpha</taxon>
        <taxon>Panagrolaimoidea</taxon>
        <taxon>Panagrolaimidae</taxon>
        <taxon>Panagrolaimus</taxon>
    </lineage>
</organism>
<evidence type="ECO:0000313" key="4">
    <source>
        <dbReference type="WBParaSite" id="PSU_v2.g13278.t1"/>
    </source>
</evidence>
<dbReference type="Pfam" id="PF00400">
    <property type="entry name" value="WD40"/>
    <property type="match status" value="3"/>
</dbReference>
<dbReference type="Gene3D" id="2.130.10.10">
    <property type="entry name" value="YVTN repeat-like/Quinoprotein amine dehydrogenase"/>
    <property type="match status" value="1"/>
</dbReference>
<dbReference type="InterPro" id="IPR051983">
    <property type="entry name" value="WSB_SOCS-box_domain"/>
</dbReference>
<evidence type="ECO:0000256" key="2">
    <source>
        <dbReference type="SAM" id="MobiDB-lite"/>
    </source>
</evidence>
<feature type="region of interest" description="Disordered" evidence="2">
    <location>
        <begin position="369"/>
        <end position="479"/>
    </location>
</feature>
<dbReference type="GO" id="GO:0000209">
    <property type="term" value="P:protein polyubiquitination"/>
    <property type="evidence" value="ECO:0007669"/>
    <property type="project" value="TreeGrafter"/>
</dbReference>
<dbReference type="SUPFAM" id="SSF50978">
    <property type="entry name" value="WD40 repeat-like"/>
    <property type="match status" value="1"/>
</dbReference>
<dbReference type="InterPro" id="IPR015943">
    <property type="entry name" value="WD40/YVTN_repeat-like_dom_sf"/>
</dbReference>
<sequence>MRDFASIDTDTYPVVKKSFKIHERPILGFNYYYDSKLDRNILVSVAQDSVKTWAATSFGDELDLMPLQEYAKQRCGSQACDILPDGKCIILVDTMNVLHVIQEDEKGDLDANIIDEGMMQILFCRFTPNKEQVFSINFNHGMQAFDFDGQNSIKKPLERKTSVSAVNFSASGKYLGLGFDFGLIEIRNGETWEICCRVEDAHKKKIRVVEFSHNDEHLLIGCDDKTLSLHAVFEITSSKVRNFSYHLGPILAACFDFSKESSQFCSASADQKVILWDINGTALHVFQKCFEEQVVTAVNFSRNGRFLFSGTANGQIIVHKMSTFFEEPPVQEDTEMVEEIQEMEEYIEEEETDFAKPDLELSEDENDIGQNLKDFDLSDSEEEEVVKDEEEQEEETPMSPTIETQNDDILAPESVKSETEEQENGNISGPASPKSIPEESQNPPESPLEEAQIPPESPPLSPVYERDHSDIPMSPPSEE</sequence>
<dbReference type="InterPro" id="IPR001680">
    <property type="entry name" value="WD40_rpt"/>
</dbReference>